<proteinExistence type="predicted"/>
<reference evidence="1" key="1">
    <citation type="journal article" date="2014" name="Front. Microbiol.">
        <title>High frequency of phylogenetically diverse reductive dehalogenase-homologous genes in deep subseafloor sedimentary metagenomes.</title>
        <authorList>
            <person name="Kawai M."/>
            <person name="Futagami T."/>
            <person name="Toyoda A."/>
            <person name="Takaki Y."/>
            <person name="Nishi S."/>
            <person name="Hori S."/>
            <person name="Arai W."/>
            <person name="Tsubouchi T."/>
            <person name="Morono Y."/>
            <person name="Uchiyama I."/>
            <person name="Ito T."/>
            <person name="Fujiyama A."/>
            <person name="Inagaki F."/>
            <person name="Takami H."/>
        </authorList>
    </citation>
    <scope>NUCLEOTIDE SEQUENCE</scope>
    <source>
        <strain evidence="1">Expedition CK06-06</strain>
    </source>
</reference>
<dbReference type="EMBL" id="BART01031737">
    <property type="protein sequence ID" value="GAH17047.1"/>
    <property type="molecule type" value="Genomic_DNA"/>
</dbReference>
<accession>X1D9Z1</accession>
<name>X1D9Z1_9ZZZZ</name>
<sequence>MTEPVRKIELEEEHNFFLSKKCDWMSRYEGKYLLIKGQELIDYFVTFGDAYKNGLRRFGNTLFFIKKLVRFEHSESIPVLELGLINPPDFIEKFRERSKW</sequence>
<dbReference type="AlphaFoldDB" id="X1D9Z1"/>
<gene>
    <name evidence="1" type="ORF">S01H4_55058</name>
</gene>
<evidence type="ECO:0008006" key="2">
    <source>
        <dbReference type="Google" id="ProtNLM"/>
    </source>
</evidence>
<comment type="caution">
    <text evidence="1">The sequence shown here is derived from an EMBL/GenBank/DDBJ whole genome shotgun (WGS) entry which is preliminary data.</text>
</comment>
<organism evidence="1">
    <name type="scientific">marine sediment metagenome</name>
    <dbReference type="NCBI Taxonomy" id="412755"/>
    <lineage>
        <taxon>unclassified sequences</taxon>
        <taxon>metagenomes</taxon>
        <taxon>ecological metagenomes</taxon>
    </lineage>
</organism>
<protein>
    <recommendedName>
        <fullName evidence="2">DUF5678 domain-containing protein</fullName>
    </recommendedName>
</protein>
<evidence type="ECO:0000313" key="1">
    <source>
        <dbReference type="EMBL" id="GAH17047.1"/>
    </source>
</evidence>